<proteinExistence type="predicted"/>
<reference evidence="1 2" key="1">
    <citation type="submission" date="2024-01" db="EMBL/GenBank/DDBJ databases">
        <title>The complete chloroplast genome sequence of Lithospermum erythrorhizon: insights into the phylogenetic relationship among Boraginaceae species and the maternal lineages of purple gromwells.</title>
        <authorList>
            <person name="Okada T."/>
            <person name="Watanabe K."/>
        </authorList>
    </citation>
    <scope>NUCLEOTIDE SEQUENCE [LARGE SCALE GENOMIC DNA]</scope>
</reference>
<sequence length="101" mass="12024">MFSDVQIGSDGENNSLVLICYNLMMASDLKFDELNKNSDDPTESCTTIESELMKIFDYQYQEASEDLANFNSKRIWDIWMSYQRSFHGFHFRSWTQQKKWP</sequence>
<accession>A0AAV3Q5M8</accession>
<keyword evidence="2" id="KW-1185">Reference proteome</keyword>
<evidence type="ECO:0000313" key="2">
    <source>
        <dbReference type="Proteomes" id="UP001454036"/>
    </source>
</evidence>
<evidence type="ECO:0000313" key="1">
    <source>
        <dbReference type="EMBL" id="GAA0158518.1"/>
    </source>
</evidence>
<comment type="caution">
    <text evidence="1">The sequence shown here is derived from an EMBL/GenBank/DDBJ whole genome shotgun (WGS) entry which is preliminary data.</text>
</comment>
<protein>
    <submittedName>
        <fullName evidence="1">Uncharacterized protein</fullName>
    </submittedName>
</protein>
<name>A0AAV3Q5M8_LITER</name>
<dbReference type="AlphaFoldDB" id="A0AAV3Q5M8"/>
<organism evidence="1 2">
    <name type="scientific">Lithospermum erythrorhizon</name>
    <name type="common">Purple gromwell</name>
    <name type="synonym">Lithospermum officinale var. erythrorhizon</name>
    <dbReference type="NCBI Taxonomy" id="34254"/>
    <lineage>
        <taxon>Eukaryota</taxon>
        <taxon>Viridiplantae</taxon>
        <taxon>Streptophyta</taxon>
        <taxon>Embryophyta</taxon>
        <taxon>Tracheophyta</taxon>
        <taxon>Spermatophyta</taxon>
        <taxon>Magnoliopsida</taxon>
        <taxon>eudicotyledons</taxon>
        <taxon>Gunneridae</taxon>
        <taxon>Pentapetalae</taxon>
        <taxon>asterids</taxon>
        <taxon>lamiids</taxon>
        <taxon>Boraginales</taxon>
        <taxon>Boraginaceae</taxon>
        <taxon>Boraginoideae</taxon>
        <taxon>Lithospermeae</taxon>
        <taxon>Lithospermum</taxon>
    </lineage>
</organism>
<gene>
    <name evidence="1" type="ORF">LIER_15523</name>
</gene>
<dbReference type="Proteomes" id="UP001454036">
    <property type="component" value="Unassembled WGS sequence"/>
</dbReference>
<dbReference type="EMBL" id="BAABME010003367">
    <property type="protein sequence ID" value="GAA0158518.1"/>
    <property type="molecule type" value="Genomic_DNA"/>
</dbReference>